<dbReference type="RefSeq" id="WP_244074921.1">
    <property type="nucleotide sequence ID" value="NZ_BQNL01000001.1"/>
</dbReference>
<evidence type="ECO:0008006" key="4">
    <source>
        <dbReference type="Google" id="ProtNLM"/>
    </source>
</evidence>
<evidence type="ECO:0000256" key="1">
    <source>
        <dbReference type="SAM" id="SignalP"/>
    </source>
</evidence>
<feature type="signal peptide" evidence="1">
    <location>
        <begin position="1"/>
        <end position="23"/>
    </location>
</feature>
<name>A0AA37N9I1_BACUN</name>
<dbReference type="Proteomes" id="UP001055048">
    <property type="component" value="Unassembled WGS sequence"/>
</dbReference>
<reference evidence="2" key="1">
    <citation type="submission" date="2022-01" db="EMBL/GenBank/DDBJ databases">
        <title>Novel bile acid biosynthetic pathways are enriched in the microbiome of centenarians.</title>
        <authorList>
            <person name="Sato Y."/>
            <person name="Atarashi K."/>
            <person name="Plichta R.D."/>
            <person name="Arai Y."/>
            <person name="Sasajima S."/>
            <person name="Kearney M.S."/>
            <person name="Suda W."/>
            <person name="Takeshita K."/>
            <person name="Sasaki T."/>
            <person name="Okamoto S."/>
            <person name="Skelly N.A."/>
            <person name="Okamura Y."/>
            <person name="Vlamakis H."/>
            <person name="Li Y."/>
            <person name="Tanoue T."/>
            <person name="Takei H."/>
            <person name="Nittono H."/>
            <person name="Narushima S."/>
            <person name="Irie J."/>
            <person name="Itoh H."/>
            <person name="Moriya K."/>
            <person name="Sugiura Y."/>
            <person name="Suematsu M."/>
            <person name="Moritoki N."/>
            <person name="Shibata S."/>
            <person name="Littman R.D."/>
            <person name="Fischbach A.M."/>
            <person name="Uwamino Y."/>
            <person name="Inoue T."/>
            <person name="Honda A."/>
            <person name="Hattori M."/>
            <person name="Murai T."/>
            <person name="Xavier J.R."/>
            <person name="Hirose N."/>
            <person name="Honda K."/>
        </authorList>
    </citation>
    <scope>NUCLEOTIDE SEQUENCE</scope>
    <source>
        <strain evidence="2">CE91-St12</strain>
    </source>
</reference>
<evidence type="ECO:0000313" key="3">
    <source>
        <dbReference type="Proteomes" id="UP001055048"/>
    </source>
</evidence>
<accession>A0AA37N9I1</accession>
<dbReference type="InterPro" id="IPR032168">
    <property type="entry name" value="DUF5004"/>
</dbReference>
<keyword evidence="1" id="KW-0732">Signal</keyword>
<organism evidence="2 3">
    <name type="scientific">Bacteroides uniformis</name>
    <dbReference type="NCBI Taxonomy" id="820"/>
    <lineage>
        <taxon>Bacteria</taxon>
        <taxon>Pseudomonadati</taxon>
        <taxon>Bacteroidota</taxon>
        <taxon>Bacteroidia</taxon>
        <taxon>Bacteroidales</taxon>
        <taxon>Bacteroidaceae</taxon>
        <taxon>Bacteroides</taxon>
    </lineage>
</organism>
<proteinExistence type="predicted"/>
<dbReference type="EMBL" id="BQNL01000001">
    <property type="protein sequence ID" value="GKH15576.1"/>
    <property type="molecule type" value="Genomic_DNA"/>
</dbReference>
<gene>
    <name evidence="2" type="ORF">CE91St12_37860</name>
</gene>
<comment type="caution">
    <text evidence="2">The sequence shown here is derived from an EMBL/GenBank/DDBJ whole genome shotgun (WGS) entry which is preliminary data.</text>
</comment>
<dbReference type="AlphaFoldDB" id="A0AA37N9I1"/>
<protein>
    <recommendedName>
        <fullName evidence="4">DUF5004 domain-containing protein</fullName>
    </recommendedName>
</protein>
<feature type="chain" id="PRO_5041407058" description="DUF5004 domain-containing protein" evidence="1">
    <location>
        <begin position="24"/>
        <end position="175"/>
    </location>
</feature>
<sequence>MKTFKTIHVFLLFSLIVAGFCFTACNNTEDGSYVPPITLSEKINGKWVLNSIKQVDEIAAKDIDLSGQLNFMSFSIDLQADTDNNPTTFSVIGNAPALLPASGNWEMEHFFTNSDGKPARIFLYGDADKSQKTAVLTVTATPGTNRVLEFKLTRKQQGQAFVSYIYNLVPATANK</sequence>
<evidence type="ECO:0000313" key="2">
    <source>
        <dbReference type="EMBL" id="GKH15576.1"/>
    </source>
</evidence>
<dbReference type="Pfam" id="PF16395">
    <property type="entry name" value="DUF5004"/>
    <property type="match status" value="1"/>
</dbReference>